<keyword evidence="1 2" id="KW-0193">Cuticle</keyword>
<organism evidence="4">
    <name type="scientific">Culicoides sonorensis</name>
    <name type="common">Biting midge</name>
    <dbReference type="NCBI Taxonomy" id="179676"/>
    <lineage>
        <taxon>Eukaryota</taxon>
        <taxon>Metazoa</taxon>
        <taxon>Ecdysozoa</taxon>
        <taxon>Arthropoda</taxon>
        <taxon>Hexapoda</taxon>
        <taxon>Insecta</taxon>
        <taxon>Pterygota</taxon>
        <taxon>Neoptera</taxon>
        <taxon>Endopterygota</taxon>
        <taxon>Diptera</taxon>
        <taxon>Nematocera</taxon>
        <taxon>Chironomoidea</taxon>
        <taxon>Ceratopogonidae</taxon>
        <taxon>Ceratopogoninae</taxon>
        <taxon>Culicoides</taxon>
        <taxon>Monoculicoides</taxon>
    </lineage>
</organism>
<dbReference type="OMA" id="NLEYTAD"/>
<dbReference type="VEuPathDB" id="VectorBase:CSON006898"/>
<dbReference type="InterPro" id="IPR000618">
    <property type="entry name" value="Insect_cuticle"/>
</dbReference>
<reference evidence="4" key="1">
    <citation type="submission" date="2018-07" db="EMBL/GenBank/DDBJ databases">
        <authorList>
            <person name="Quirk P.G."/>
            <person name="Krulwich T.A."/>
        </authorList>
    </citation>
    <scope>NUCLEOTIDE SEQUENCE</scope>
</reference>
<dbReference type="PROSITE" id="PS51155">
    <property type="entry name" value="CHIT_BIND_RR_2"/>
    <property type="match status" value="1"/>
</dbReference>
<dbReference type="Pfam" id="PF00379">
    <property type="entry name" value="Chitin_bind_4"/>
    <property type="match status" value="1"/>
</dbReference>
<dbReference type="EMBL" id="UFQT01000259">
    <property type="protein sequence ID" value="SSX22541.1"/>
    <property type="molecule type" value="Genomic_DNA"/>
</dbReference>
<accession>A0A336LZT6</accession>
<dbReference type="PANTHER" id="PTHR10380:SF237">
    <property type="entry name" value="CUTICULAR PROTEIN 65AU, ISOFORM A-RELATED"/>
    <property type="match status" value="1"/>
</dbReference>
<name>A0A336LZT6_CULSO</name>
<dbReference type="GO" id="GO:0008010">
    <property type="term" value="F:structural constituent of chitin-based larval cuticle"/>
    <property type="evidence" value="ECO:0007669"/>
    <property type="project" value="TreeGrafter"/>
</dbReference>
<gene>
    <name evidence="4" type="primary">CSON006898</name>
</gene>
<evidence type="ECO:0000313" key="4">
    <source>
        <dbReference type="EMBL" id="SSX22541.1"/>
    </source>
</evidence>
<keyword evidence="3" id="KW-0732">Signal</keyword>
<dbReference type="GO" id="GO:0062129">
    <property type="term" value="C:chitin-based extracellular matrix"/>
    <property type="evidence" value="ECO:0007669"/>
    <property type="project" value="TreeGrafter"/>
</dbReference>
<evidence type="ECO:0000256" key="2">
    <source>
        <dbReference type="PROSITE-ProRule" id="PRU00497"/>
    </source>
</evidence>
<proteinExistence type="predicted"/>
<evidence type="ECO:0000256" key="3">
    <source>
        <dbReference type="SAM" id="SignalP"/>
    </source>
</evidence>
<dbReference type="InterPro" id="IPR031311">
    <property type="entry name" value="CHIT_BIND_RR_consensus"/>
</dbReference>
<dbReference type="InterPro" id="IPR050468">
    <property type="entry name" value="Cuticle_Struct_Prot"/>
</dbReference>
<dbReference type="PROSITE" id="PS00233">
    <property type="entry name" value="CHIT_BIND_RR_1"/>
    <property type="match status" value="1"/>
</dbReference>
<sequence>MQKLIVFCTLLTICFAGDLDKDATILTSEQEVNYDGTYKYRYETSNGIFGEESGVGGQASQGQARWVSPEGEQVQLSYTADENGYQPVGNHLPTPPPTPDYILKALEFIANNPPHPDTLINNK</sequence>
<dbReference type="PANTHER" id="PTHR10380">
    <property type="entry name" value="CUTICLE PROTEIN"/>
    <property type="match status" value="1"/>
</dbReference>
<protein>
    <submittedName>
        <fullName evidence="4">CSON006898 protein</fullName>
    </submittedName>
</protein>
<feature type="signal peptide" evidence="3">
    <location>
        <begin position="1"/>
        <end position="16"/>
    </location>
</feature>
<dbReference type="PRINTS" id="PR00947">
    <property type="entry name" value="CUTICLE"/>
</dbReference>
<evidence type="ECO:0000256" key="1">
    <source>
        <dbReference type="ARBA" id="ARBA00022460"/>
    </source>
</evidence>
<feature type="chain" id="PRO_5016320037" evidence="3">
    <location>
        <begin position="17"/>
        <end position="123"/>
    </location>
</feature>
<dbReference type="AlphaFoldDB" id="A0A336LZT6"/>